<feature type="domain" description="Creatinase N-terminal" evidence="2">
    <location>
        <begin position="40"/>
        <end position="148"/>
    </location>
</feature>
<name>A0A1I3BTC2_9LACT</name>
<accession>A0A1I3BTC2</accession>
<dbReference type="Proteomes" id="UP000198668">
    <property type="component" value="Unassembled WGS sequence"/>
</dbReference>
<dbReference type="GO" id="GO:0004177">
    <property type="term" value="F:aminopeptidase activity"/>
    <property type="evidence" value="ECO:0007669"/>
    <property type="project" value="UniProtKB-KW"/>
</dbReference>
<proteinExistence type="predicted"/>
<keyword evidence="3" id="KW-0378">Hydrolase</keyword>
<evidence type="ECO:0000313" key="4">
    <source>
        <dbReference type="Proteomes" id="UP000198668"/>
    </source>
</evidence>
<dbReference type="AlphaFoldDB" id="A0A1I3BTC2"/>
<gene>
    <name evidence="3" type="ORF">SAMN04489868_10945</name>
</gene>
<dbReference type="InterPro" id="IPR029149">
    <property type="entry name" value="Creatin/AminoP/Spt16_N"/>
</dbReference>
<dbReference type="RefSeq" id="WP_092091882.1">
    <property type="nucleotide sequence ID" value="NZ_FOQE01000009.1"/>
</dbReference>
<dbReference type="SUPFAM" id="SSF53092">
    <property type="entry name" value="Creatinase/prolidase N-terminal domain"/>
    <property type="match status" value="1"/>
</dbReference>
<evidence type="ECO:0000259" key="2">
    <source>
        <dbReference type="Pfam" id="PF01321"/>
    </source>
</evidence>
<dbReference type="InterPro" id="IPR000994">
    <property type="entry name" value="Pept_M24"/>
</dbReference>
<feature type="domain" description="Peptidase M24" evidence="1">
    <location>
        <begin position="217"/>
        <end position="390"/>
    </location>
</feature>
<dbReference type="OrthoDB" id="9778159at2"/>
<dbReference type="CDD" id="cd01066">
    <property type="entry name" value="APP_MetAP"/>
    <property type="match status" value="1"/>
</dbReference>
<keyword evidence="3" id="KW-0031">Aminopeptidase</keyword>
<dbReference type="InterPro" id="IPR000587">
    <property type="entry name" value="Creatinase_N"/>
</dbReference>
<dbReference type="InterPro" id="IPR036005">
    <property type="entry name" value="Creatinase/aminopeptidase-like"/>
</dbReference>
<keyword evidence="3" id="KW-0645">Protease</keyword>
<dbReference type="EMBL" id="FOQE01000009">
    <property type="protein sequence ID" value="SFH65522.1"/>
    <property type="molecule type" value="Genomic_DNA"/>
</dbReference>
<dbReference type="SUPFAM" id="SSF55920">
    <property type="entry name" value="Creatinase/aminopeptidase"/>
    <property type="match status" value="1"/>
</dbReference>
<evidence type="ECO:0000259" key="1">
    <source>
        <dbReference type="Pfam" id="PF00557"/>
    </source>
</evidence>
<evidence type="ECO:0000313" key="3">
    <source>
        <dbReference type="EMBL" id="SFH65522.1"/>
    </source>
</evidence>
<organism evidence="3 4">
    <name type="scientific">Pisciglobus halotolerans</name>
    <dbReference type="NCBI Taxonomy" id="745365"/>
    <lineage>
        <taxon>Bacteria</taxon>
        <taxon>Bacillati</taxon>
        <taxon>Bacillota</taxon>
        <taxon>Bacilli</taxon>
        <taxon>Lactobacillales</taxon>
        <taxon>Carnobacteriaceae</taxon>
    </lineage>
</organism>
<dbReference type="Gene3D" id="3.40.350.10">
    <property type="entry name" value="Creatinase/prolidase N-terminal domain"/>
    <property type="match status" value="1"/>
</dbReference>
<dbReference type="Pfam" id="PF00557">
    <property type="entry name" value="Peptidase_M24"/>
    <property type="match status" value="1"/>
</dbReference>
<dbReference type="Pfam" id="PF01321">
    <property type="entry name" value="Creatinase_N"/>
    <property type="match status" value="1"/>
</dbReference>
<protein>
    <submittedName>
        <fullName evidence="3">Xaa-Pro aminopeptidase</fullName>
    </submittedName>
</protein>
<reference evidence="3 4" key="1">
    <citation type="submission" date="2016-10" db="EMBL/GenBank/DDBJ databases">
        <authorList>
            <person name="de Groot N.N."/>
        </authorList>
    </citation>
    <scope>NUCLEOTIDE SEQUENCE [LARGE SCALE GENOMIC DNA]</scope>
    <source>
        <strain evidence="3 4">DSM 27630</strain>
    </source>
</reference>
<sequence length="476" mass="53476">MHELKKTYDSARFSLTEVKAPSIVFNAQPPVLKQETLVERKEKLLQAMKNKGLDTVFIYADREHAGNFEYLTGFIPRFEEGLLEVTAEGEACLFLGNENLKMANHSRLPASLVHIPHFSLPNQPMDNAKSFKAILSEETDLKGKKIGIVGWKRFTSSFDDNRQLYDVPYFIVEALLSLAKEQDATVVSAAELFIGEHDGVRTTNNADEVHYYEYGSNLASNCVLEAMDLIEIGKTETEIASYLSRYGQPHNITTICATGDRFTDAVIYPRDKAVALGDKFSITTGYKGGLTSRAGYIANETADLPAEVEDYLERVAIPYYAATVTWMENIRIGMTGGALYDMIESVLPKETYGWHLNPGHLAADEEWMSSPVYPNSTAELKSGMLFQVDIIPSVPHYGGASAETGIALADEKLRNKIKEHYPALWERFEKRRNYMKEELNIQLPPELLPLSDTVGYYRPYFLNKEKALKFTGSVNQ</sequence>
<dbReference type="Gene3D" id="3.90.230.10">
    <property type="entry name" value="Creatinase/methionine aminopeptidase superfamily"/>
    <property type="match status" value="1"/>
</dbReference>
<keyword evidence="4" id="KW-1185">Reference proteome</keyword>